<gene>
    <name evidence="2" type="ORF">GCM10010218_39920</name>
</gene>
<evidence type="ECO:0000313" key="3">
    <source>
        <dbReference type="Proteomes" id="UP000638313"/>
    </source>
</evidence>
<reference evidence="2" key="2">
    <citation type="submission" date="2020-09" db="EMBL/GenBank/DDBJ databases">
        <authorList>
            <person name="Sun Q."/>
            <person name="Ohkuma M."/>
        </authorList>
    </citation>
    <scope>NUCLEOTIDE SEQUENCE</scope>
    <source>
        <strain evidence="2">JCM 4059</strain>
    </source>
</reference>
<feature type="region of interest" description="Disordered" evidence="1">
    <location>
        <begin position="31"/>
        <end position="68"/>
    </location>
</feature>
<name>A0A919B6N9_9ACTN</name>
<reference evidence="2" key="1">
    <citation type="journal article" date="2014" name="Int. J. Syst. Evol. Microbiol.">
        <title>Complete genome sequence of Corynebacterium casei LMG S-19264T (=DSM 44701T), isolated from a smear-ripened cheese.</title>
        <authorList>
            <consortium name="US DOE Joint Genome Institute (JGI-PGF)"/>
            <person name="Walter F."/>
            <person name="Albersmeier A."/>
            <person name="Kalinowski J."/>
            <person name="Ruckert C."/>
        </authorList>
    </citation>
    <scope>NUCLEOTIDE SEQUENCE</scope>
    <source>
        <strain evidence="2">JCM 4059</strain>
    </source>
</reference>
<sequence>MTRAPSANDAASTSANSIRYSLRIFVPPAAAGAAPPGEATAAEAVTAASTVPHSTARAGRPPPERLTPGLVTRLLPRLRMMVPASRSAVFAFCLAV</sequence>
<evidence type="ECO:0000256" key="1">
    <source>
        <dbReference type="SAM" id="MobiDB-lite"/>
    </source>
</evidence>
<dbReference type="Proteomes" id="UP000638313">
    <property type="component" value="Unassembled WGS sequence"/>
</dbReference>
<feature type="compositionally biased region" description="Low complexity" evidence="1">
    <location>
        <begin position="31"/>
        <end position="48"/>
    </location>
</feature>
<comment type="caution">
    <text evidence="2">The sequence shown here is derived from an EMBL/GenBank/DDBJ whole genome shotgun (WGS) entry which is preliminary data.</text>
</comment>
<evidence type="ECO:0000313" key="2">
    <source>
        <dbReference type="EMBL" id="GHF54671.1"/>
    </source>
</evidence>
<proteinExistence type="predicted"/>
<dbReference type="AlphaFoldDB" id="A0A919B6N9"/>
<protein>
    <submittedName>
        <fullName evidence="2">Uncharacterized protein</fullName>
    </submittedName>
</protein>
<keyword evidence="3" id="KW-1185">Reference proteome</keyword>
<accession>A0A919B6N9</accession>
<organism evidence="2 3">
    <name type="scientific">Streptomyces mashuensis</name>
    <dbReference type="NCBI Taxonomy" id="33904"/>
    <lineage>
        <taxon>Bacteria</taxon>
        <taxon>Bacillati</taxon>
        <taxon>Actinomycetota</taxon>
        <taxon>Actinomycetes</taxon>
        <taxon>Kitasatosporales</taxon>
        <taxon>Streptomycetaceae</taxon>
        <taxon>Streptomyces</taxon>
    </lineage>
</organism>
<dbReference type="EMBL" id="BNBD01000008">
    <property type="protein sequence ID" value="GHF54671.1"/>
    <property type="molecule type" value="Genomic_DNA"/>
</dbReference>